<name>A0A918M3C1_9ACTN</name>
<evidence type="ECO:0008006" key="4">
    <source>
        <dbReference type="Google" id="ProtNLM"/>
    </source>
</evidence>
<proteinExistence type="predicted"/>
<dbReference type="EMBL" id="BMTP01000004">
    <property type="protein sequence ID" value="GGU33981.1"/>
    <property type="molecule type" value="Genomic_DNA"/>
</dbReference>
<keyword evidence="1" id="KW-0472">Membrane</keyword>
<evidence type="ECO:0000256" key="1">
    <source>
        <dbReference type="SAM" id="Phobius"/>
    </source>
</evidence>
<feature type="transmembrane region" description="Helical" evidence="1">
    <location>
        <begin position="131"/>
        <end position="151"/>
    </location>
</feature>
<dbReference type="RefSeq" id="WP_189550519.1">
    <property type="nucleotide sequence ID" value="NZ_BMTP01000004.1"/>
</dbReference>
<comment type="caution">
    <text evidence="2">The sequence shown here is derived from an EMBL/GenBank/DDBJ whole genome shotgun (WGS) entry which is preliminary data.</text>
</comment>
<evidence type="ECO:0000313" key="3">
    <source>
        <dbReference type="Proteomes" id="UP000636661"/>
    </source>
</evidence>
<reference evidence="2" key="1">
    <citation type="journal article" date="2014" name="Int. J. Syst. Evol. Microbiol.">
        <title>Complete genome sequence of Corynebacterium casei LMG S-19264T (=DSM 44701T), isolated from a smear-ripened cheese.</title>
        <authorList>
            <consortium name="US DOE Joint Genome Institute (JGI-PGF)"/>
            <person name="Walter F."/>
            <person name="Albersmeier A."/>
            <person name="Kalinowski J."/>
            <person name="Ruckert C."/>
        </authorList>
    </citation>
    <scope>NUCLEOTIDE SEQUENCE</scope>
    <source>
        <strain evidence="2">JCM 4391</strain>
    </source>
</reference>
<sequence>MSVDRQISALLKQIATQDVVVVTNEFSHAGRAATLAHVAEHYGFEYGEARREGHNSQTLAVHLYRDPAPEARAREAATIAAHPRAGMGGTVPGLQPGTLKPTAEAAEAVARMKDRIGFDVMTQMAGARKMGFAWFCVAGMVVTLLICQMYVGALAGGAALAALLVGGVKISEVRRQRVAERLREAGFTPVRDETGRQRFLRPGQQLPGHANPFAA</sequence>
<reference evidence="2" key="2">
    <citation type="submission" date="2020-09" db="EMBL/GenBank/DDBJ databases">
        <authorList>
            <person name="Sun Q."/>
            <person name="Ohkuma M."/>
        </authorList>
    </citation>
    <scope>NUCLEOTIDE SEQUENCE</scope>
    <source>
        <strain evidence="2">JCM 4391</strain>
    </source>
</reference>
<evidence type="ECO:0000313" key="2">
    <source>
        <dbReference type="EMBL" id="GGU33981.1"/>
    </source>
</evidence>
<gene>
    <name evidence="2" type="ORF">GCM10010274_21540</name>
</gene>
<keyword evidence="3" id="KW-1185">Reference proteome</keyword>
<accession>A0A918M3C1</accession>
<dbReference type="AlphaFoldDB" id="A0A918M3C1"/>
<keyword evidence="1" id="KW-1133">Transmembrane helix</keyword>
<protein>
    <recommendedName>
        <fullName evidence="4">Integral membrane protein</fullName>
    </recommendedName>
</protein>
<organism evidence="2 3">
    <name type="scientific">Streptomyces lavendofoliae</name>
    <dbReference type="NCBI Taxonomy" id="67314"/>
    <lineage>
        <taxon>Bacteria</taxon>
        <taxon>Bacillati</taxon>
        <taxon>Actinomycetota</taxon>
        <taxon>Actinomycetes</taxon>
        <taxon>Kitasatosporales</taxon>
        <taxon>Streptomycetaceae</taxon>
        <taxon>Streptomyces</taxon>
    </lineage>
</organism>
<keyword evidence="1" id="KW-0812">Transmembrane</keyword>
<dbReference type="Proteomes" id="UP000636661">
    <property type="component" value="Unassembled WGS sequence"/>
</dbReference>